<dbReference type="Gene3D" id="1.10.10.10">
    <property type="entry name" value="Winged helix-like DNA-binding domain superfamily/Winged helix DNA-binding domain"/>
    <property type="match status" value="1"/>
</dbReference>
<protein>
    <submittedName>
        <fullName evidence="5">Autoinducer binding domain-containing protein</fullName>
    </submittedName>
</protein>
<dbReference type="Pfam" id="PF03472">
    <property type="entry name" value="Autoind_bind"/>
    <property type="match status" value="1"/>
</dbReference>
<dbReference type="SUPFAM" id="SSF46894">
    <property type="entry name" value="C-terminal effector domain of the bipartite response regulators"/>
    <property type="match status" value="1"/>
</dbReference>
<proteinExistence type="predicted"/>
<dbReference type="AlphaFoldDB" id="A0A285PDX7"/>
<dbReference type="GO" id="GO:0003677">
    <property type="term" value="F:DNA binding"/>
    <property type="evidence" value="ECO:0007669"/>
    <property type="project" value="UniProtKB-KW"/>
</dbReference>
<dbReference type="InterPro" id="IPR005143">
    <property type="entry name" value="TF_LuxR_autoind-bd_dom"/>
</dbReference>
<dbReference type="PRINTS" id="PR00038">
    <property type="entry name" value="HTHLUXR"/>
</dbReference>
<keyword evidence="2" id="KW-0238">DNA-binding</keyword>
<keyword evidence="3" id="KW-0804">Transcription</keyword>
<evidence type="ECO:0000259" key="4">
    <source>
        <dbReference type="PROSITE" id="PS50043"/>
    </source>
</evidence>
<sequence>MKIWEEVARLEQQESVEELWAVLLKALSDLGFDYAIYLTIGADGEEALMRSNIPQIYDLIQVKDDPFFEHCCNSYEPIFTGIEFAQGYEALTEEELEFIRQASVVTGFISGVALPMRLSGSERYGGFNLGTRLKRDDFLAKIEDQLEPLRFLCLIAHRRIEEICHGPVNGSANGKADFRSLLVAPQISDDVQLSPREREVIYLFSQGLSTKECAIACNISPNTVAEYSKNAYKKLSARNRVEAVNRFFELNQSDG</sequence>
<evidence type="ECO:0000313" key="5">
    <source>
        <dbReference type="EMBL" id="SNZ19658.1"/>
    </source>
</evidence>
<keyword evidence="1" id="KW-0805">Transcription regulation</keyword>
<dbReference type="PROSITE" id="PS50043">
    <property type="entry name" value="HTH_LUXR_2"/>
    <property type="match status" value="1"/>
</dbReference>
<dbReference type="Pfam" id="PF00196">
    <property type="entry name" value="GerE"/>
    <property type="match status" value="1"/>
</dbReference>
<dbReference type="InterPro" id="IPR036693">
    <property type="entry name" value="TF_LuxR_autoind-bd_dom_sf"/>
</dbReference>
<evidence type="ECO:0000256" key="1">
    <source>
        <dbReference type="ARBA" id="ARBA00023015"/>
    </source>
</evidence>
<dbReference type="InterPro" id="IPR000792">
    <property type="entry name" value="Tscrpt_reg_LuxR_C"/>
</dbReference>
<dbReference type="Proteomes" id="UP000219439">
    <property type="component" value="Unassembled WGS sequence"/>
</dbReference>
<dbReference type="OrthoDB" id="9810375at2"/>
<dbReference type="PANTHER" id="PTHR44688">
    <property type="entry name" value="DNA-BINDING TRANSCRIPTIONAL ACTIVATOR DEVR_DOSR"/>
    <property type="match status" value="1"/>
</dbReference>
<dbReference type="SUPFAM" id="SSF75516">
    <property type="entry name" value="Pheromone-binding domain of LuxR-like quorum-sensing transcription factors"/>
    <property type="match status" value="1"/>
</dbReference>
<reference evidence="5 6" key="1">
    <citation type="submission" date="2017-09" db="EMBL/GenBank/DDBJ databases">
        <authorList>
            <person name="Ehlers B."/>
            <person name="Leendertz F.H."/>
        </authorList>
    </citation>
    <scope>NUCLEOTIDE SEQUENCE [LARGE SCALE GENOMIC DNA]</scope>
    <source>
        <strain evidence="5 6">DSM 18289</strain>
    </source>
</reference>
<dbReference type="InterPro" id="IPR036388">
    <property type="entry name" value="WH-like_DNA-bd_sf"/>
</dbReference>
<name>A0A285PDX7_9HYPH</name>
<dbReference type="EMBL" id="OBEL01000002">
    <property type="protein sequence ID" value="SNZ19658.1"/>
    <property type="molecule type" value="Genomic_DNA"/>
</dbReference>
<dbReference type="GO" id="GO:0006355">
    <property type="term" value="P:regulation of DNA-templated transcription"/>
    <property type="evidence" value="ECO:0007669"/>
    <property type="project" value="InterPro"/>
</dbReference>
<gene>
    <name evidence="5" type="ORF">SAMN06265368_2748</name>
</gene>
<dbReference type="InterPro" id="IPR016032">
    <property type="entry name" value="Sig_transdc_resp-reg_C-effctor"/>
</dbReference>
<dbReference type="CDD" id="cd06170">
    <property type="entry name" value="LuxR_C_like"/>
    <property type="match status" value="1"/>
</dbReference>
<feature type="domain" description="HTH luxR-type" evidence="4">
    <location>
        <begin position="186"/>
        <end position="251"/>
    </location>
</feature>
<evidence type="ECO:0000256" key="3">
    <source>
        <dbReference type="ARBA" id="ARBA00023163"/>
    </source>
</evidence>
<dbReference type="Gene3D" id="3.30.450.80">
    <property type="entry name" value="Transcription factor LuxR-like, autoinducer-binding domain"/>
    <property type="match status" value="1"/>
</dbReference>
<organism evidence="5 6">
    <name type="scientific">Cohaesibacter gelatinilyticus</name>
    <dbReference type="NCBI Taxonomy" id="372072"/>
    <lineage>
        <taxon>Bacteria</taxon>
        <taxon>Pseudomonadati</taxon>
        <taxon>Pseudomonadota</taxon>
        <taxon>Alphaproteobacteria</taxon>
        <taxon>Hyphomicrobiales</taxon>
        <taxon>Cohaesibacteraceae</taxon>
    </lineage>
</organism>
<evidence type="ECO:0000256" key="2">
    <source>
        <dbReference type="ARBA" id="ARBA00023125"/>
    </source>
</evidence>
<evidence type="ECO:0000313" key="6">
    <source>
        <dbReference type="Proteomes" id="UP000219439"/>
    </source>
</evidence>
<dbReference type="SMART" id="SM00421">
    <property type="entry name" value="HTH_LUXR"/>
    <property type="match status" value="1"/>
</dbReference>
<dbReference type="RefSeq" id="WP_097153988.1">
    <property type="nucleotide sequence ID" value="NZ_OBEL01000002.1"/>
</dbReference>
<dbReference type="PANTHER" id="PTHR44688:SF16">
    <property type="entry name" value="DNA-BINDING TRANSCRIPTIONAL ACTIVATOR DEVR_DOSR"/>
    <property type="match status" value="1"/>
</dbReference>
<keyword evidence="6" id="KW-1185">Reference proteome</keyword>
<accession>A0A285PDX7</accession>